<dbReference type="Gene3D" id="1.20.1290.10">
    <property type="entry name" value="AhpD-like"/>
    <property type="match status" value="1"/>
</dbReference>
<dbReference type="InterPro" id="IPR004675">
    <property type="entry name" value="AhpD_core"/>
</dbReference>
<dbReference type="PANTHER" id="PTHR34846">
    <property type="entry name" value="4-CARBOXYMUCONOLACTONE DECARBOXYLASE FAMILY PROTEIN (AFU_ORTHOLOGUE AFUA_6G11590)"/>
    <property type="match status" value="1"/>
</dbReference>
<gene>
    <name evidence="2" type="ORF">EHT87_16065</name>
</gene>
<protein>
    <submittedName>
        <fullName evidence="2">Carboxymuconolactone decarboxylase family protein</fullName>
    </submittedName>
</protein>
<proteinExistence type="predicted"/>
<dbReference type="GO" id="GO:0051920">
    <property type="term" value="F:peroxiredoxin activity"/>
    <property type="evidence" value="ECO:0007669"/>
    <property type="project" value="InterPro"/>
</dbReference>
<dbReference type="InterPro" id="IPR003779">
    <property type="entry name" value="CMD-like"/>
</dbReference>
<evidence type="ECO:0000313" key="2">
    <source>
        <dbReference type="EMBL" id="RRB13775.1"/>
    </source>
</evidence>
<evidence type="ECO:0000259" key="1">
    <source>
        <dbReference type="Pfam" id="PF02627"/>
    </source>
</evidence>
<dbReference type="SUPFAM" id="SSF69118">
    <property type="entry name" value="AhpD-like"/>
    <property type="match status" value="1"/>
</dbReference>
<keyword evidence="3" id="KW-1185">Reference proteome</keyword>
<dbReference type="OrthoDB" id="9801997at2"/>
<dbReference type="EMBL" id="RQJP01000003">
    <property type="protein sequence ID" value="RRB13775.1"/>
    <property type="molecule type" value="Genomic_DNA"/>
</dbReference>
<name>A0A3P1CKG2_9BACT</name>
<dbReference type="Pfam" id="PF02627">
    <property type="entry name" value="CMD"/>
    <property type="match status" value="1"/>
</dbReference>
<dbReference type="PANTHER" id="PTHR34846:SF10">
    <property type="entry name" value="CYTOPLASMIC PROTEIN"/>
    <property type="match status" value="1"/>
</dbReference>
<organism evidence="2 3">
    <name type="scientific">Larkinella knui</name>
    <dbReference type="NCBI Taxonomy" id="2025310"/>
    <lineage>
        <taxon>Bacteria</taxon>
        <taxon>Pseudomonadati</taxon>
        <taxon>Bacteroidota</taxon>
        <taxon>Cytophagia</taxon>
        <taxon>Cytophagales</taxon>
        <taxon>Spirosomataceae</taxon>
        <taxon>Larkinella</taxon>
    </lineage>
</organism>
<evidence type="ECO:0000313" key="3">
    <source>
        <dbReference type="Proteomes" id="UP000274271"/>
    </source>
</evidence>
<accession>A0A3P1CKG2</accession>
<dbReference type="Proteomes" id="UP000274271">
    <property type="component" value="Unassembled WGS sequence"/>
</dbReference>
<dbReference type="NCBIfam" id="TIGR00778">
    <property type="entry name" value="ahpD_dom"/>
    <property type="match status" value="1"/>
</dbReference>
<dbReference type="AlphaFoldDB" id="A0A3P1CKG2"/>
<reference evidence="2 3" key="1">
    <citation type="submission" date="2018-11" db="EMBL/GenBank/DDBJ databases">
        <authorList>
            <person name="Zhou Z."/>
            <person name="Wang G."/>
        </authorList>
    </citation>
    <scope>NUCLEOTIDE SEQUENCE [LARGE SCALE GENOMIC DNA]</scope>
    <source>
        <strain evidence="2 3">KCTC42998</strain>
    </source>
</reference>
<dbReference type="InterPro" id="IPR029032">
    <property type="entry name" value="AhpD-like"/>
</dbReference>
<sequence>MQKRILVKEANPAAYQAMLALDSYVAQTNLDQTIKDLIKIRSSQLNRCSFCIDKHTKEARQHGETERRLFNLATWHETPFFTDAERAVLAFTEAVTLIASQAVPDEVYAQVALHLSDSQIADLILAISCINAWNRIGVCTLRTPAL</sequence>
<comment type="caution">
    <text evidence="2">The sequence shown here is derived from an EMBL/GenBank/DDBJ whole genome shotgun (WGS) entry which is preliminary data.</text>
</comment>
<feature type="domain" description="Carboxymuconolactone decarboxylase-like" evidence="1">
    <location>
        <begin position="12"/>
        <end position="93"/>
    </location>
</feature>
<dbReference type="RefSeq" id="WP_124907672.1">
    <property type="nucleotide sequence ID" value="NZ_RQJP01000003.1"/>
</dbReference>